<name>A0A8B2NNJ9_9HYPH</name>
<feature type="transmembrane region" description="Helical" evidence="1">
    <location>
        <begin position="12"/>
        <end position="29"/>
    </location>
</feature>
<organism evidence="2 3">
    <name type="scientific">Acuticoccus sediminis</name>
    <dbReference type="NCBI Taxonomy" id="2184697"/>
    <lineage>
        <taxon>Bacteria</taxon>
        <taxon>Pseudomonadati</taxon>
        <taxon>Pseudomonadota</taxon>
        <taxon>Alphaproteobacteria</taxon>
        <taxon>Hyphomicrobiales</taxon>
        <taxon>Amorphaceae</taxon>
        <taxon>Acuticoccus</taxon>
    </lineage>
</organism>
<protein>
    <submittedName>
        <fullName evidence="2">Uncharacterized protein</fullName>
    </submittedName>
</protein>
<comment type="caution">
    <text evidence="2">The sequence shown here is derived from an EMBL/GenBank/DDBJ whole genome shotgun (WGS) entry which is preliminary data.</text>
</comment>
<keyword evidence="1" id="KW-0812">Transmembrane</keyword>
<keyword evidence="1" id="KW-0472">Membrane</keyword>
<sequence>MDTIAERAVLHDVLFGFAGFFAFAVLTILQRHFEPAVRGAAEVPVPVRVTGRPTLALPAGRASGTDPPEDAAPRPETAEWIDMRWGWHGELNGRTLWMMQAGAGRYRLWLCYVDGTHIGSYKTRNNARAAAERAAHAA</sequence>
<dbReference type="AlphaFoldDB" id="A0A8B2NNJ9"/>
<dbReference type="Proteomes" id="UP000249590">
    <property type="component" value="Unassembled WGS sequence"/>
</dbReference>
<gene>
    <name evidence="2" type="ORF">DLJ53_26360</name>
</gene>
<reference evidence="2 3" key="1">
    <citation type="submission" date="2018-05" db="EMBL/GenBank/DDBJ databases">
        <title>Acuticoccus sediminis sp. nov., isolated from deep-sea sediment of Indian Ocean.</title>
        <authorList>
            <person name="Liu X."/>
            <person name="Lai Q."/>
            <person name="Du Y."/>
            <person name="Sun F."/>
            <person name="Zhang X."/>
            <person name="Wang S."/>
            <person name="Shao Z."/>
        </authorList>
    </citation>
    <scope>NUCLEOTIDE SEQUENCE [LARGE SCALE GENOMIC DNA]</scope>
    <source>
        <strain evidence="2 3">PTG4-2</strain>
    </source>
</reference>
<keyword evidence="1" id="KW-1133">Transmembrane helix</keyword>
<keyword evidence="3" id="KW-1185">Reference proteome</keyword>
<evidence type="ECO:0000313" key="3">
    <source>
        <dbReference type="Proteomes" id="UP000249590"/>
    </source>
</evidence>
<proteinExistence type="predicted"/>
<accession>A0A8B2NNJ9</accession>
<evidence type="ECO:0000313" key="2">
    <source>
        <dbReference type="EMBL" id="RAH98239.1"/>
    </source>
</evidence>
<dbReference type="EMBL" id="QHHQ01000007">
    <property type="protein sequence ID" value="RAH98239.1"/>
    <property type="molecule type" value="Genomic_DNA"/>
</dbReference>
<evidence type="ECO:0000256" key="1">
    <source>
        <dbReference type="SAM" id="Phobius"/>
    </source>
</evidence>